<evidence type="ECO:0000256" key="1">
    <source>
        <dbReference type="SAM" id="MobiDB-lite"/>
    </source>
</evidence>
<accession>A0ABQ4ZKT2</accession>
<feature type="region of interest" description="Disordered" evidence="1">
    <location>
        <begin position="56"/>
        <end position="85"/>
    </location>
</feature>
<reference evidence="2" key="1">
    <citation type="journal article" date="2022" name="Int. J. Mol. Sci.">
        <title>Draft Genome of Tanacetum Coccineum: Genomic Comparison of Closely Related Tanacetum-Family Plants.</title>
        <authorList>
            <person name="Yamashiro T."/>
            <person name="Shiraishi A."/>
            <person name="Nakayama K."/>
            <person name="Satake H."/>
        </authorList>
    </citation>
    <scope>NUCLEOTIDE SEQUENCE</scope>
</reference>
<organism evidence="2 3">
    <name type="scientific">Tanacetum coccineum</name>
    <dbReference type="NCBI Taxonomy" id="301880"/>
    <lineage>
        <taxon>Eukaryota</taxon>
        <taxon>Viridiplantae</taxon>
        <taxon>Streptophyta</taxon>
        <taxon>Embryophyta</taxon>
        <taxon>Tracheophyta</taxon>
        <taxon>Spermatophyta</taxon>
        <taxon>Magnoliopsida</taxon>
        <taxon>eudicotyledons</taxon>
        <taxon>Gunneridae</taxon>
        <taxon>Pentapetalae</taxon>
        <taxon>asterids</taxon>
        <taxon>campanulids</taxon>
        <taxon>Asterales</taxon>
        <taxon>Asteraceae</taxon>
        <taxon>Asteroideae</taxon>
        <taxon>Anthemideae</taxon>
        <taxon>Anthemidinae</taxon>
        <taxon>Tanacetum</taxon>
    </lineage>
</organism>
<comment type="caution">
    <text evidence="2">The sequence shown here is derived from an EMBL/GenBank/DDBJ whole genome shotgun (WGS) entry which is preliminary data.</text>
</comment>
<evidence type="ECO:0000313" key="2">
    <source>
        <dbReference type="EMBL" id="GJS90844.1"/>
    </source>
</evidence>
<protein>
    <recommendedName>
        <fullName evidence="4">Zinc knuckle CX2CX4HX4C</fullName>
    </recommendedName>
</protein>
<dbReference type="Proteomes" id="UP001151760">
    <property type="component" value="Unassembled WGS sequence"/>
</dbReference>
<proteinExistence type="predicted"/>
<feature type="compositionally biased region" description="Polar residues" evidence="1">
    <location>
        <begin position="70"/>
        <end position="85"/>
    </location>
</feature>
<evidence type="ECO:0008006" key="4">
    <source>
        <dbReference type="Google" id="ProtNLM"/>
    </source>
</evidence>
<sequence length="141" mass="15762">MVIAIPNLEDNGYTRETVTIEYEWKPPCCTQCKIFGHVIENCPHIVEMDNEGFQTSTTNTKKKVNEVEKSSTNTQNKAVSSRNQGKYVVSTSNSYSVLNETNDNFDEDDMENVYDETGSFLANVTKETKGASTPSQMVSNV</sequence>
<gene>
    <name evidence="2" type="ORF">Tco_0773480</name>
</gene>
<name>A0ABQ4ZKT2_9ASTR</name>
<reference evidence="2" key="2">
    <citation type="submission" date="2022-01" db="EMBL/GenBank/DDBJ databases">
        <authorList>
            <person name="Yamashiro T."/>
            <person name="Shiraishi A."/>
            <person name="Satake H."/>
            <person name="Nakayama K."/>
        </authorList>
    </citation>
    <scope>NUCLEOTIDE SEQUENCE</scope>
</reference>
<evidence type="ECO:0000313" key="3">
    <source>
        <dbReference type="Proteomes" id="UP001151760"/>
    </source>
</evidence>
<dbReference type="EMBL" id="BQNB010011459">
    <property type="protein sequence ID" value="GJS90844.1"/>
    <property type="molecule type" value="Genomic_DNA"/>
</dbReference>
<keyword evidence="3" id="KW-1185">Reference proteome</keyword>